<dbReference type="AlphaFoldDB" id="A0A1H3NWT8"/>
<evidence type="ECO:0000259" key="2">
    <source>
        <dbReference type="Pfam" id="PF13559"/>
    </source>
</evidence>
<dbReference type="STRING" id="1503961.SAMN05421736_104233"/>
<protein>
    <recommendedName>
        <fullName evidence="2">Protein-glutamine gamma-glutamyltransferase-like C-terminal domain-containing protein</fullName>
    </recommendedName>
</protein>
<organism evidence="3 4">
    <name type="scientific">Evansella caseinilytica</name>
    <dbReference type="NCBI Taxonomy" id="1503961"/>
    <lineage>
        <taxon>Bacteria</taxon>
        <taxon>Bacillati</taxon>
        <taxon>Bacillota</taxon>
        <taxon>Bacilli</taxon>
        <taxon>Bacillales</taxon>
        <taxon>Bacillaceae</taxon>
        <taxon>Evansella</taxon>
    </lineage>
</organism>
<keyword evidence="1" id="KW-1133">Transmembrane helix</keyword>
<feature type="transmembrane region" description="Helical" evidence="1">
    <location>
        <begin position="90"/>
        <end position="108"/>
    </location>
</feature>
<keyword evidence="4" id="KW-1185">Reference proteome</keyword>
<feature type="transmembrane region" description="Helical" evidence="1">
    <location>
        <begin position="189"/>
        <end position="208"/>
    </location>
</feature>
<dbReference type="OrthoDB" id="2965879at2"/>
<dbReference type="EMBL" id="FNPI01000004">
    <property type="protein sequence ID" value="SDY93163.1"/>
    <property type="molecule type" value="Genomic_DNA"/>
</dbReference>
<keyword evidence="1" id="KW-0472">Membrane</keyword>
<evidence type="ECO:0000313" key="3">
    <source>
        <dbReference type="EMBL" id="SDY93163.1"/>
    </source>
</evidence>
<dbReference type="Pfam" id="PF13559">
    <property type="entry name" value="DUF4129"/>
    <property type="match status" value="1"/>
</dbReference>
<sequence length="442" mass="51278">MIGNMKNLIVSWGCCWLEWLCLFPIILLIAVLSFPGGQGIWLWPASLPLLFLAALVIALQLKKQRKWMFLGVSMLISLVFTVLWEFPYAGGLAAFAVAFLFAYRGTLYSCLSTERLLPGVYLWLSLTIYFAGYFVFRSVDPLPPFLAFIQWPGILLLFLTLMLTNSRQLTAAALAENEKHQSVPRTLRWHNRMFIVLTFLFIVFITNFRLIQEAVLQTISILFAGVSWLASLLETDETAIPEQEVVEMPLPEIAGEAEQSFLMAILERVFWFTARTAVILILVLIAVYLIKKIVQWLQHAVPKLIAFLKQAVNGQQEPEQHGYIDEKEAAIDWEQWRKHSQAKLMRWVRKRWTADQKWQDLKTSREQARYLYRQYIRKQIRRGFPFQPAKTPKEIVSDLKAWKTGEEEVLDELAALYETARYSKEELPKELLLAVKKQLEEE</sequence>
<dbReference type="Proteomes" id="UP000198935">
    <property type="component" value="Unassembled WGS sequence"/>
</dbReference>
<feature type="transmembrane region" description="Helical" evidence="1">
    <location>
        <begin position="145"/>
        <end position="164"/>
    </location>
</feature>
<feature type="transmembrane region" description="Helical" evidence="1">
    <location>
        <begin position="269"/>
        <end position="290"/>
    </location>
</feature>
<proteinExistence type="predicted"/>
<feature type="transmembrane region" description="Helical" evidence="1">
    <location>
        <begin position="40"/>
        <end position="60"/>
    </location>
</feature>
<feature type="transmembrane region" description="Helical" evidence="1">
    <location>
        <begin position="67"/>
        <end position="84"/>
    </location>
</feature>
<feature type="transmembrane region" description="Helical" evidence="1">
    <location>
        <begin position="120"/>
        <end position="139"/>
    </location>
</feature>
<accession>A0A1H3NWT8</accession>
<evidence type="ECO:0000256" key="1">
    <source>
        <dbReference type="SAM" id="Phobius"/>
    </source>
</evidence>
<keyword evidence="1" id="KW-0812">Transmembrane</keyword>
<reference evidence="4" key="1">
    <citation type="submission" date="2016-10" db="EMBL/GenBank/DDBJ databases">
        <authorList>
            <person name="Varghese N."/>
            <person name="Submissions S."/>
        </authorList>
    </citation>
    <scope>NUCLEOTIDE SEQUENCE [LARGE SCALE GENOMIC DNA]</scope>
    <source>
        <strain evidence="4">SP</strain>
    </source>
</reference>
<gene>
    <name evidence="3" type="ORF">SAMN05421736_104233</name>
</gene>
<feature type="transmembrane region" description="Helical" evidence="1">
    <location>
        <begin position="12"/>
        <end position="34"/>
    </location>
</feature>
<evidence type="ECO:0000313" key="4">
    <source>
        <dbReference type="Proteomes" id="UP000198935"/>
    </source>
</evidence>
<dbReference type="InterPro" id="IPR025403">
    <property type="entry name" value="TgpA-like_C"/>
</dbReference>
<feature type="domain" description="Protein-glutamine gamma-glutamyltransferase-like C-terminal" evidence="2">
    <location>
        <begin position="371"/>
        <end position="431"/>
    </location>
</feature>
<name>A0A1H3NWT8_9BACI</name>